<evidence type="ECO:0000313" key="2">
    <source>
        <dbReference type="Proteomes" id="UP000018838"/>
    </source>
</evidence>
<protein>
    <submittedName>
        <fullName evidence="1">Uncharacterized protein</fullName>
    </submittedName>
</protein>
<name>W0BD80_9GAMM</name>
<evidence type="ECO:0000313" key="1">
    <source>
        <dbReference type="EMBL" id="AHE66354.1"/>
    </source>
</evidence>
<dbReference type="HOGENOM" id="CLU_3312066_0_0_6"/>
<dbReference type="EMBL" id="CP004006">
    <property type="protein sequence ID" value="AHE66354.1"/>
    <property type="molecule type" value="Genomic_DNA"/>
</dbReference>
<gene>
    <name evidence="1" type="ORF">Loa_00786</name>
</gene>
<accession>W0BD80</accession>
<dbReference type="AlphaFoldDB" id="W0BD80"/>
<proteinExistence type="predicted"/>
<dbReference type="STRING" id="1268635.Loa_00786"/>
<dbReference type="KEGG" id="lok:Loa_00786"/>
<reference evidence="1 2" key="1">
    <citation type="journal article" date="2013" name="Int. J. Med. Microbiol.">
        <title>Legionella oakridgensis ATCC 33761 genome sequence and phenotypic characterization reveals its replication capacity in amoebae.</title>
        <authorList>
            <person name="Brzuszkiewicz E."/>
            <person name="Schulz T."/>
            <person name="Rydzewski K."/>
            <person name="Daniel R."/>
            <person name="Gillmaier N."/>
            <person name="Dittmann C."/>
            <person name="Holland G."/>
            <person name="Schunder E."/>
            <person name="Lautner M."/>
            <person name="Eisenreich W."/>
            <person name="Luck C."/>
            <person name="Heuner K."/>
        </authorList>
    </citation>
    <scope>NUCLEOTIDE SEQUENCE [LARGE SCALE GENOMIC DNA]</scope>
    <source>
        <strain>OR-10</strain>
        <strain evidence="2">ATCC 33761</strain>
    </source>
</reference>
<keyword evidence="2" id="KW-1185">Reference proteome</keyword>
<dbReference type="PATRIC" id="fig|1268635.3.peg.788"/>
<sequence>MCIGRFQKGRFREAQLTVAVSYCQSLNLVAAWRVEHTVI</sequence>
<organism evidence="1 2">
    <name type="scientific">Legionella oakridgensis ATCC 33761 = DSM 21215</name>
    <dbReference type="NCBI Taxonomy" id="1268635"/>
    <lineage>
        <taxon>Bacteria</taxon>
        <taxon>Pseudomonadati</taxon>
        <taxon>Pseudomonadota</taxon>
        <taxon>Gammaproteobacteria</taxon>
        <taxon>Legionellales</taxon>
        <taxon>Legionellaceae</taxon>
        <taxon>Legionella</taxon>
    </lineage>
</organism>
<dbReference type="Proteomes" id="UP000018838">
    <property type="component" value="Chromosome"/>
</dbReference>